<sequence>MGSQEKLFCLVTLTNFELIVFKSTARLFKRYPIAVVVVAMGFREEKSLTEVD</sequence>
<dbReference type="Proteomes" id="UP000001901">
    <property type="component" value="Chromosome"/>
</dbReference>
<organism evidence="1 2">
    <name type="scientific">Archaeoglobus profundus (strain DSM 5631 / JCM 9629 / NBRC 100127 / Av18)</name>
    <dbReference type="NCBI Taxonomy" id="572546"/>
    <lineage>
        <taxon>Archaea</taxon>
        <taxon>Methanobacteriati</taxon>
        <taxon>Methanobacteriota</taxon>
        <taxon>Archaeoglobi</taxon>
        <taxon>Archaeoglobales</taxon>
        <taxon>Archaeoglobaceae</taxon>
        <taxon>Archaeoglobus</taxon>
    </lineage>
</organism>
<dbReference type="HOGENOM" id="CLU_3075122_0_0_2"/>
<reference evidence="1 2" key="1">
    <citation type="journal article" date="2010" name="Stand. Genomic Sci.">
        <title>Complete genome sequence of Archaeoglobus profundus type strain (AV18).</title>
        <authorList>
            <person name="von Jan M."/>
            <person name="Lapidus A."/>
            <person name="Del Rio T.G."/>
            <person name="Copeland A."/>
            <person name="Tice H."/>
            <person name="Cheng J.F."/>
            <person name="Lucas S."/>
            <person name="Chen F."/>
            <person name="Nolan M."/>
            <person name="Goodwin L."/>
            <person name="Han C."/>
            <person name="Pitluck S."/>
            <person name="Liolios K."/>
            <person name="Ivanova N."/>
            <person name="Mavromatis K."/>
            <person name="Ovchinnikova G."/>
            <person name="Chertkov O."/>
            <person name="Pati A."/>
            <person name="Chen A."/>
            <person name="Palaniappan K."/>
            <person name="Land M."/>
            <person name="Hauser L."/>
            <person name="Chang Y.J."/>
            <person name="Jeffries C.D."/>
            <person name="Saunders E."/>
            <person name="Brettin T."/>
            <person name="Detter J.C."/>
            <person name="Chain P."/>
            <person name="Eichinger K."/>
            <person name="Huber H."/>
            <person name="Spring S."/>
            <person name="Rohde M."/>
            <person name="Goker M."/>
            <person name="Wirth R."/>
            <person name="Woyke T."/>
            <person name="Bristow J."/>
            <person name="Eisen J.A."/>
            <person name="Markowitz V."/>
            <person name="Hugenholtz P."/>
            <person name="Kyrpides N.C."/>
            <person name="Klenk H.P."/>
        </authorList>
    </citation>
    <scope>NUCLEOTIDE SEQUENCE [LARGE SCALE GENOMIC DNA]</scope>
    <source>
        <strain evidence="2">DSM 5631 / JCM 9629 / NBRC 100127 / Av18</strain>
    </source>
</reference>
<keyword evidence="2" id="KW-1185">Reference proteome</keyword>
<evidence type="ECO:0000313" key="2">
    <source>
        <dbReference type="Proteomes" id="UP000001901"/>
    </source>
</evidence>
<dbReference type="PaxDb" id="572546-Arcpr_1411"/>
<gene>
    <name evidence="1" type="ordered locus">Arcpr_1411</name>
</gene>
<dbReference type="RefSeq" id="WP_012940795.1">
    <property type="nucleotide sequence ID" value="NC_013741.1"/>
</dbReference>
<evidence type="ECO:0000313" key="1">
    <source>
        <dbReference type="EMBL" id="ADB58459.1"/>
    </source>
</evidence>
<dbReference type="KEGG" id="apo:Arcpr_1411"/>
<proteinExistence type="predicted"/>
<dbReference type="STRING" id="572546.Arcpr_1411"/>
<protein>
    <submittedName>
        <fullName evidence="1">Uncharacterized protein</fullName>
    </submittedName>
</protein>
<accession>D2REB5</accession>
<dbReference type="AlphaFoldDB" id="D2REB5"/>
<dbReference type="GeneID" id="58788615"/>
<dbReference type="EMBL" id="CP001857">
    <property type="protein sequence ID" value="ADB58459.1"/>
    <property type="molecule type" value="Genomic_DNA"/>
</dbReference>
<name>D2REB5_ARCPA</name>